<keyword evidence="2" id="KW-1185">Reference proteome</keyword>
<protein>
    <submittedName>
        <fullName evidence="1">Uncharacterized protein</fullName>
    </submittedName>
</protein>
<proteinExistence type="predicted"/>
<dbReference type="Proteomes" id="UP001057402">
    <property type="component" value="Chromosome 5"/>
</dbReference>
<comment type="caution">
    <text evidence="1">The sequence shown here is derived from an EMBL/GenBank/DDBJ whole genome shotgun (WGS) entry which is preliminary data.</text>
</comment>
<dbReference type="EMBL" id="CM042884">
    <property type="protein sequence ID" value="KAI4371066.1"/>
    <property type="molecule type" value="Genomic_DNA"/>
</dbReference>
<organism evidence="1 2">
    <name type="scientific">Melastoma candidum</name>
    <dbReference type="NCBI Taxonomy" id="119954"/>
    <lineage>
        <taxon>Eukaryota</taxon>
        <taxon>Viridiplantae</taxon>
        <taxon>Streptophyta</taxon>
        <taxon>Embryophyta</taxon>
        <taxon>Tracheophyta</taxon>
        <taxon>Spermatophyta</taxon>
        <taxon>Magnoliopsida</taxon>
        <taxon>eudicotyledons</taxon>
        <taxon>Gunneridae</taxon>
        <taxon>Pentapetalae</taxon>
        <taxon>rosids</taxon>
        <taxon>malvids</taxon>
        <taxon>Myrtales</taxon>
        <taxon>Melastomataceae</taxon>
        <taxon>Melastomatoideae</taxon>
        <taxon>Melastomateae</taxon>
        <taxon>Melastoma</taxon>
    </lineage>
</organism>
<gene>
    <name evidence="1" type="ORF">MLD38_019340</name>
</gene>
<accession>A0ACB9QYK6</accession>
<evidence type="ECO:0000313" key="2">
    <source>
        <dbReference type="Proteomes" id="UP001057402"/>
    </source>
</evidence>
<name>A0ACB9QYK6_9MYRT</name>
<evidence type="ECO:0000313" key="1">
    <source>
        <dbReference type="EMBL" id="KAI4371066.1"/>
    </source>
</evidence>
<reference evidence="2" key="1">
    <citation type="journal article" date="2023" name="Front. Plant Sci.">
        <title>Chromosomal-level genome assembly of Melastoma candidum provides insights into trichome evolution.</title>
        <authorList>
            <person name="Zhong Y."/>
            <person name="Wu W."/>
            <person name="Sun C."/>
            <person name="Zou P."/>
            <person name="Liu Y."/>
            <person name="Dai S."/>
            <person name="Zhou R."/>
        </authorList>
    </citation>
    <scope>NUCLEOTIDE SEQUENCE [LARGE SCALE GENOMIC DNA]</scope>
</reference>
<sequence length="160" mass="18088">MDARLRNQTYLAPLHADVSTRAIKKGHDGEEVTVTTGFRESLYQEVEKQRLLIKQRHIHSLQQRETLDESRWHNLVEIGFSEYVDTETEEKTIISMTIDGTRFSGEDIIIGKTTPVAADGPQGQASRYTKHDHCIVLRNCEAGIVDQVLLTTDADGLRLV</sequence>